<keyword evidence="1" id="KW-1133">Transmembrane helix</keyword>
<gene>
    <name evidence="2" type="ORF">B0T14DRAFT_272027</name>
</gene>
<feature type="transmembrane region" description="Helical" evidence="1">
    <location>
        <begin position="191"/>
        <end position="211"/>
    </location>
</feature>
<comment type="caution">
    <text evidence="2">The sequence shown here is derived from an EMBL/GenBank/DDBJ whole genome shotgun (WGS) entry which is preliminary data.</text>
</comment>
<dbReference type="Proteomes" id="UP001175000">
    <property type="component" value="Unassembled WGS sequence"/>
</dbReference>
<dbReference type="AlphaFoldDB" id="A0AA39WLC5"/>
<reference evidence="2" key="1">
    <citation type="submission" date="2023-06" db="EMBL/GenBank/DDBJ databases">
        <title>Genome-scale phylogeny and comparative genomics of the fungal order Sordariales.</title>
        <authorList>
            <consortium name="Lawrence Berkeley National Laboratory"/>
            <person name="Hensen N."/>
            <person name="Bonometti L."/>
            <person name="Westerberg I."/>
            <person name="Brannstrom I.O."/>
            <person name="Guillou S."/>
            <person name="Cros-Aarteil S."/>
            <person name="Calhoun S."/>
            <person name="Haridas S."/>
            <person name="Kuo A."/>
            <person name="Mondo S."/>
            <person name="Pangilinan J."/>
            <person name="Riley R."/>
            <person name="Labutti K."/>
            <person name="Andreopoulos B."/>
            <person name="Lipzen A."/>
            <person name="Chen C."/>
            <person name="Yanf M."/>
            <person name="Daum C."/>
            <person name="Ng V."/>
            <person name="Clum A."/>
            <person name="Steindorff A."/>
            <person name="Ohm R."/>
            <person name="Martin F."/>
            <person name="Silar P."/>
            <person name="Natvig D."/>
            <person name="Lalanne C."/>
            <person name="Gautier V."/>
            <person name="Ament-Velasquez S.L."/>
            <person name="Kruys A."/>
            <person name="Hutchinson M.I."/>
            <person name="Powell A.J."/>
            <person name="Barry K."/>
            <person name="Miller A.N."/>
            <person name="Grigoriev I.V."/>
            <person name="Debuchy R."/>
            <person name="Gladieux P."/>
            <person name="Thoren M.H."/>
            <person name="Johannesson H."/>
        </authorList>
    </citation>
    <scope>NUCLEOTIDE SEQUENCE</scope>
    <source>
        <strain evidence="2">CBS 606.72</strain>
    </source>
</reference>
<proteinExistence type="predicted"/>
<keyword evidence="1" id="KW-0472">Membrane</keyword>
<organism evidence="2 3">
    <name type="scientific">Immersiella caudata</name>
    <dbReference type="NCBI Taxonomy" id="314043"/>
    <lineage>
        <taxon>Eukaryota</taxon>
        <taxon>Fungi</taxon>
        <taxon>Dikarya</taxon>
        <taxon>Ascomycota</taxon>
        <taxon>Pezizomycotina</taxon>
        <taxon>Sordariomycetes</taxon>
        <taxon>Sordariomycetidae</taxon>
        <taxon>Sordariales</taxon>
        <taxon>Lasiosphaeriaceae</taxon>
        <taxon>Immersiella</taxon>
    </lineage>
</organism>
<feature type="transmembrane region" description="Helical" evidence="1">
    <location>
        <begin position="55"/>
        <end position="74"/>
    </location>
</feature>
<evidence type="ECO:0000256" key="1">
    <source>
        <dbReference type="SAM" id="Phobius"/>
    </source>
</evidence>
<keyword evidence="3" id="KW-1185">Reference proteome</keyword>
<protein>
    <submittedName>
        <fullName evidence="2">Uncharacterized protein</fullName>
    </submittedName>
</protein>
<dbReference type="EMBL" id="JAULSU010000005">
    <property type="protein sequence ID" value="KAK0617533.1"/>
    <property type="molecule type" value="Genomic_DNA"/>
</dbReference>
<keyword evidence="1" id="KW-0812">Transmembrane</keyword>
<evidence type="ECO:0000313" key="2">
    <source>
        <dbReference type="EMBL" id="KAK0617533.1"/>
    </source>
</evidence>
<sequence length="751" mass="83110">MDRSSNSDFAREPFSPYQDANIPLMLVGHSTGNGYFPQQTPAAVPRRERYTAWRLLIDLASIAWIAPIVFAIYINTQSWVVGRGISCRSLHPNPYCTGGLFAADRHERLAALYEEDKAILASLQIVSKALETWFSIIATSVVFSVTMHLARSPDGLPLGHLFTHVSFPDVLGLFDRGLWTSWTGRRRPESVLRLCGFIFLVVVLCITSNLMGPATAILIIPQLGSPIVEIPVTDRFERISADLSPAVANMAPECSPTELTAGNFSCTAVYASSLDEMSSGSKLRMEMFLRHWSPGPIVTEHDGVLFTVNATNGTDGIIAWAPSRRALSEITADLIEVEAIQGLYWPNDTSEVITKFGRTPDPVAFDKYNNTLDMTLHRVLPSLGFSSACVRASGVIDYTVSTTKSVSCVNITLTTTRYAVSCSRTGTGWADIELARSQFFVADTSDVAWPSNVSVDVFTTTKEAYFNNTDPPCGSTSSCDWERIFSREAGRHPDLGLLMDVRPQQLTLYSKTHPFGHHAVLCTSYPYLSFPEYVIHVFPDQNPIRLTQLRAPLGDNAYQHITFHPDWISAAWSLNKPSDIVEATRPAAMNLVSALKSIGSPPQFPEDNDEGLWMFLSQHQVATFHAMTFVNFSTTKIQPRETDDDPIRPFLRVYKTLRVYMYDSKSRTFKAAAAVCGFGCLVAFFRPIISNVVSARRPSTLRVAVAALQHPPLQSLSGAQKERDLGRLSVRVVPHPEDQKGVVLQALQRGF</sequence>
<evidence type="ECO:0000313" key="3">
    <source>
        <dbReference type="Proteomes" id="UP001175000"/>
    </source>
</evidence>
<accession>A0AA39WLC5</accession>
<name>A0AA39WLC5_9PEZI</name>